<keyword evidence="2" id="KW-0902">Two-component regulatory system</keyword>
<proteinExistence type="predicted"/>
<dbReference type="AlphaFoldDB" id="A0A8J3AXR2"/>
<gene>
    <name evidence="10" type="ORF">GCM10011430_12600</name>
</gene>
<dbReference type="Gene3D" id="1.10.10.10">
    <property type="entry name" value="Winged helix-like DNA-binding domain superfamily/Winged helix DNA-binding domain"/>
    <property type="match status" value="1"/>
</dbReference>
<dbReference type="Gene3D" id="6.10.250.690">
    <property type="match status" value="1"/>
</dbReference>
<keyword evidence="3" id="KW-0805">Transcription regulation</keyword>
<reference evidence="10" key="2">
    <citation type="submission" date="2020-09" db="EMBL/GenBank/DDBJ databases">
        <authorList>
            <person name="Sun Q."/>
            <person name="Sedlacek I."/>
        </authorList>
    </citation>
    <scope>NUCLEOTIDE SEQUENCE</scope>
    <source>
        <strain evidence="10">CCM 7664</strain>
    </source>
</reference>
<dbReference type="InterPro" id="IPR036388">
    <property type="entry name" value="WH-like_DNA-bd_sf"/>
</dbReference>
<evidence type="ECO:0000256" key="1">
    <source>
        <dbReference type="ARBA" id="ARBA00022553"/>
    </source>
</evidence>
<dbReference type="InterPro" id="IPR039420">
    <property type="entry name" value="WalR-like"/>
</dbReference>
<dbReference type="PROSITE" id="PS51755">
    <property type="entry name" value="OMPR_PHOB"/>
    <property type="match status" value="1"/>
</dbReference>
<dbReference type="InterPro" id="IPR001867">
    <property type="entry name" value="OmpR/PhoB-type_DNA-bd"/>
</dbReference>
<dbReference type="GO" id="GO:0006355">
    <property type="term" value="P:regulation of DNA-templated transcription"/>
    <property type="evidence" value="ECO:0007669"/>
    <property type="project" value="InterPro"/>
</dbReference>
<keyword evidence="4 7" id="KW-0238">DNA-binding</keyword>
<name>A0A8J3AXR2_9BURK</name>
<dbReference type="PANTHER" id="PTHR48111">
    <property type="entry name" value="REGULATOR OF RPOS"/>
    <property type="match status" value="1"/>
</dbReference>
<organism evidence="10 11">
    <name type="scientific">Oxalicibacterium solurbis</name>
    <dbReference type="NCBI Taxonomy" id="69280"/>
    <lineage>
        <taxon>Bacteria</taxon>
        <taxon>Pseudomonadati</taxon>
        <taxon>Pseudomonadota</taxon>
        <taxon>Betaproteobacteria</taxon>
        <taxon>Burkholderiales</taxon>
        <taxon>Oxalobacteraceae</taxon>
        <taxon>Oxalicibacterium</taxon>
    </lineage>
</organism>
<dbReference type="InterPro" id="IPR011006">
    <property type="entry name" value="CheY-like_superfamily"/>
</dbReference>
<feature type="DNA-binding region" description="OmpR/PhoB-type" evidence="7">
    <location>
        <begin position="124"/>
        <end position="220"/>
    </location>
</feature>
<evidence type="ECO:0000256" key="3">
    <source>
        <dbReference type="ARBA" id="ARBA00023015"/>
    </source>
</evidence>
<protein>
    <submittedName>
        <fullName evidence="10">DNA-binding response regulator</fullName>
    </submittedName>
</protein>
<dbReference type="SUPFAM" id="SSF52172">
    <property type="entry name" value="CheY-like"/>
    <property type="match status" value="1"/>
</dbReference>
<dbReference type="GO" id="GO:0032993">
    <property type="term" value="C:protein-DNA complex"/>
    <property type="evidence" value="ECO:0007669"/>
    <property type="project" value="TreeGrafter"/>
</dbReference>
<evidence type="ECO:0000313" key="11">
    <source>
        <dbReference type="Proteomes" id="UP000627205"/>
    </source>
</evidence>
<keyword evidence="5" id="KW-0804">Transcription</keyword>
<keyword evidence="11" id="KW-1185">Reference proteome</keyword>
<evidence type="ECO:0000256" key="4">
    <source>
        <dbReference type="ARBA" id="ARBA00023125"/>
    </source>
</evidence>
<reference evidence="10" key="1">
    <citation type="journal article" date="2014" name="Int. J. Syst. Evol. Microbiol.">
        <title>Complete genome sequence of Corynebacterium casei LMG S-19264T (=DSM 44701T), isolated from a smear-ripened cheese.</title>
        <authorList>
            <consortium name="US DOE Joint Genome Institute (JGI-PGF)"/>
            <person name="Walter F."/>
            <person name="Albersmeier A."/>
            <person name="Kalinowski J."/>
            <person name="Ruckert C."/>
        </authorList>
    </citation>
    <scope>NUCLEOTIDE SEQUENCE</scope>
    <source>
        <strain evidence="10">CCM 7664</strain>
    </source>
</reference>
<dbReference type="CDD" id="cd00383">
    <property type="entry name" value="trans_reg_C"/>
    <property type="match status" value="1"/>
</dbReference>
<sequence length="224" mass="25335">MRILIVEDDEVLSAALTRALSQASYNVDCVDNGEDALRALNTDTYALVLLDINLPKLDGLTVLRRLRERRSRIPVLILTARDTLDDRVLGLDLGADDYMTKPFDLPEFEARVRALIRRGQFDAGKSLTHGGLRFDLEAHRLFYNEQPVELSVRELAVLELLLSRQGQVVTKEQMVDRLFGWGDDGGSNAIEVYVHRVRKKLEPFNINIRTVRGMGYLLEKAGEA</sequence>
<dbReference type="Proteomes" id="UP000627205">
    <property type="component" value="Unassembled WGS sequence"/>
</dbReference>
<dbReference type="GO" id="GO:0000976">
    <property type="term" value="F:transcription cis-regulatory region binding"/>
    <property type="evidence" value="ECO:0007669"/>
    <property type="project" value="TreeGrafter"/>
</dbReference>
<dbReference type="SMART" id="SM00448">
    <property type="entry name" value="REC"/>
    <property type="match status" value="1"/>
</dbReference>
<dbReference type="Gene3D" id="3.40.50.2300">
    <property type="match status" value="1"/>
</dbReference>
<evidence type="ECO:0000313" key="10">
    <source>
        <dbReference type="EMBL" id="GGI54086.1"/>
    </source>
</evidence>
<evidence type="ECO:0000256" key="2">
    <source>
        <dbReference type="ARBA" id="ARBA00023012"/>
    </source>
</evidence>
<dbReference type="CDD" id="cd17624">
    <property type="entry name" value="REC_OmpR_PmrA-like"/>
    <property type="match status" value="1"/>
</dbReference>
<accession>A0A8J3AXR2</accession>
<evidence type="ECO:0000259" key="9">
    <source>
        <dbReference type="PROSITE" id="PS51755"/>
    </source>
</evidence>
<dbReference type="GO" id="GO:0000156">
    <property type="term" value="F:phosphorelay response regulator activity"/>
    <property type="evidence" value="ECO:0007669"/>
    <property type="project" value="TreeGrafter"/>
</dbReference>
<dbReference type="Pfam" id="PF00072">
    <property type="entry name" value="Response_reg"/>
    <property type="match status" value="1"/>
</dbReference>
<dbReference type="RefSeq" id="WP_188420182.1">
    <property type="nucleotide sequence ID" value="NZ_BMDP01000002.1"/>
</dbReference>
<evidence type="ECO:0000256" key="6">
    <source>
        <dbReference type="PROSITE-ProRule" id="PRU00169"/>
    </source>
</evidence>
<evidence type="ECO:0000256" key="5">
    <source>
        <dbReference type="ARBA" id="ARBA00023163"/>
    </source>
</evidence>
<dbReference type="InterPro" id="IPR001789">
    <property type="entry name" value="Sig_transdc_resp-reg_receiver"/>
</dbReference>
<dbReference type="PANTHER" id="PTHR48111:SF67">
    <property type="entry name" value="TRANSCRIPTIONAL REGULATORY PROTEIN TCTD"/>
    <property type="match status" value="1"/>
</dbReference>
<keyword evidence="1 6" id="KW-0597">Phosphoprotein</keyword>
<dbReference type="PROSITE" id="PS50110">
    <property type="entry name" value="RESPONSE_REGULATORY"/>
    <property type="match status" value="1"/>
</dbReference>
<feature type="domain" description="OmpR/PhoB-type" evidence="9">
    <location>
        <begin position="124"/>
        <end position="220"/>
    </location>
</feature>
<feature type="domain" description="Response regulatory" evidence="8">
    <location>
        <begin position="2"/>
        <end position="116"/>
    </location>
</feature>
<dbReference type="Pfam" id="PF00486">
    <property type="entry name" value="Trans_reg_C"/>
    <property type="match status" value="1"/>
</dbReference>
<comment type="caution">
    <text evidence="10">The sequence shown here is derived from an EMBL/GenBank/DDBJ whole genome shotgun (WGS) entry which is preliminary data.</text>
</comment>
<dbReference type="GO" id="GO:0005829">
    <property type="term" value="C:cytosol"/>
    <property type="evidence" value="ECO:0007669"/>
    <property type="project" value="TreeGrafter"/>
</dbReference>
<evidence type="ECO:0000259" key="8">
    <source>
        <dbReference type="PROSITE" id="PS50110"/>
    </source>
</evidence>
<dbReference type="EMBL" id="BMDP01000002">
    <property type="protein sequence ID" value="GGI54086.1"/>
    <property type="molecule type" value="Genomic_DNA"/>
</dbReference>
<feature type="modified residue" description="4-aspartylphosphate" evidence="6">
    <location>
        <position position="51"/>
    </location>
</feature>
<dbReference type="FunFam" id="3.40.50.2300:FF:000002">
    <property type="entry name" value="DNA-binding response regulator PhoP"/>
    <property type="match status" value="1"/>
</dbReference>
<evidence type="ECO:0000256" key="7">
    <source>
        <dbReference type="PROSITE-ProRule" id="PRU01091"/>
    </source>
</evidence>
<dbReference type="SMART" id="SM00862">
    <property type="entry name" value="Trans_reg_C"/>
    <property type="match status" value="1"/>
</dbReference>